<dbReference type="EMBL" id="JAKWBI020000274">
    <property type="protein sequence ID" value="KAJ2897471.1"/>
    <property type="molecule type" value="Genomic_DNA"/>
</dbReference>
<keyword evidence="3" id="KW-1185">Reference proteome</keyword>
<evidence type="ECO:0000313" key="3">
    <source>
        <dbReference type="Proteomes" id="UP001201980"/>
    </source>
</evidence>
<comment type="caution">
    <text evidence="2">The sequence shown here is derived from an EMBL/GenBank/DDBJ whole genome shotgun (WGS) entry which is preliminary data.</text>
</comment>
<protein>
    <recommendedName>
        <fullName evidence="4">Myb-like domain-containing protein</fullName>
    </recommendedName>
</protein>
<sequence>MPPKRKAAQVATRRVQTRSQSRDPNPHPPPSRRRQPQRQPEQEPEEAARSSPHPSPSLERDYPPAPRRHARPTRARGQVVMTMGSIPPGPSSSASGPAPPGNQTLNSNVMVNVKDTLLQQSKQLINHLNEQKRDESWPLLAKVFNQFFEQARDQYLLGDTIFIDPAIREKIAEEKTEAIADPVLQAAYTANLTTLLYLCNQFKSSAEANILTELLQPLDDTFPSHFVPIVQMDKERASELADLAVWVRCYRALAVVDGGIKEGDNLNTLREQVTDIFFGAKDEDIESFAEGGDLRRFVGLSPERENIAHTVRSLDSMLQNEGDYDAWRQEISNEKLPLLEKLEEWARKTLELGPARDSQPTLRRQSDAAATIATSHPDDEPGDYSESSDSGDDDDVAISRGIAEVARRDGPPGSSPTQRDGTPQDYPEVTLDHIRASQATAPQRSQRLPNIQEDSDSLLVKNGTPVQEGAAVGWRRRPVLSTRDMGGMENEEAEDEEEQGAFQTDARGPKPKRRRVVADTHDGSVASVAARRPLPGTPGYPTSPRRRKPRSGSNSAAPRSRAVSGATNGDDAEIDFSVLRSQNTEARASKKAKVQHRIPWMTGDEKTLIRAVGTYMARWSVIAKETEFDVGRDQQQVRDKARNLKVDFLLADAALPHGFDLVALGSKERQKVISMGKNPDRKVDDWDEEEQTVTNNIYMGDN</sequence>
<feature type="compositionally biased region" description="Polar residues" evidence="1">
    <location>
        <begin position="437"/>
        <end position="449"/>
    </location>
</feature>
<feature type="region of interest" description="Disordered" evidence="1">
    <location>
        <begin position="352"/>
        <end position="569"/>
    </location>
</feature>
<proteinExistence type="predicted"/>
<evidence type="ECO:0000256" key="1">
    <source>
        <dbReference type="SAM" id="MobiDB-lite"/>
    </source>
</evidence>
<gene>
    <name evidence="2" type="ORF">MKZ38_004665</name>
</gene>
<organism evidence="2 3">
    <name type="scientific">Zalerion maritima</name>
    <dbReference type="NCBI Taxonomy" id="339359"/>
    <lineage>
        <taxon>Eukaryota</taxon>
        <taxon>Fungi</taxon>
        <taxon>Dikarya</taxon>
        <taxon>Ascomycota</taxon>
        <taxon>Pezizomycotina</taxon>
        <taxon>Sordariomycetes</taxon>
        <taxon>Lulworthiomycetidae</taxon>
        <taxon>Lulworthiales</taxon>
        <taxon>Lulworthiaceae</taxon>
        <taxon>Zalerion</taxon>
    </lineage>
</organism>
<evidence type="ECO:0000313" key="2">
    <source>
        <dbReference type="EMBL" id="KAJ2897471.1"/>
    </source>
</evidence>
<feature type="compositionally biased region" description="Acidic residues" evidence="1">
    <location>
        <begin position="489"/>
        <end position="499"/>
    </location>
</feature>
<dbReference type="Gene3D" id="1.10.10.60">
    <property type="entry name" value="Homeodomain-like"/>
    <property type="match status" value="1"/>
</dbReference>
<evidence type="ECO:0008006" key="4">
    <source>
        <dbReference type="Google" id="ProtNLM"/>
    </source>
</evidence>
<accession>A0AAD5RLM8</accession>
<reference evidence="2" key="1">
    <citation type="submission" date="2022-07" db="EMBL/GenBank/DDBJ databases">
        <title>Draft genome sequence of Zalerion maritima ATCC 34329, a (micro)plastics degrading marine fungus.</title>
        <authorList>
            <person name="Paco A."/>
            <person name="Goncalves M.F.M."/>
            <person name="Rocha-Santos T.A.P."/>
            <person name="Alves A."/>
        </authorList>
    </citation>
    <scope>NUCLEOTIDE SEQUENCE</scope>
    <source>
        <strain evidence="2">ATCC 34329</strain>
    </source>
</reference>
<feature type="region of interest" description="Disordered" evidence="1">
    <location>
        <begin position="1"/>
        <end position="106"/>
    </location>
</feature>
<dbReference type="AlphaFoldDB" id="A0AAD5RLM8"/>
<dbReference type="Proteomes" id="UP001201980">
    <property type="component" value="Unassembled WGS sequence"/>
</dbReference>
<name>A0AAD5RLM8_9PEZI</name>